<reference evidence="2" key="1">
    <citation type="journal article" date="2019" name="Int. J. Syst. Evol. Microbiol.">
        <title>The Global Catalogue of Microorganisms (GCM) 10K type strain sequencing project: providing services to taxonomists for standard genome sequencing and annotation.</title>
        <authorList>
            <consortium name="The Broad Institute Genomics Platform"/>
            <consortium name="The Broad Institute Genome Sequencing Center for Infectious Disease"/>
            <person name="Wu L."/>
            <person name="Ma J."/>
        </authorList>
    </citation>
    <scope>NUCLEOTIDE SEQUENCE [LARGE SCALE GENOMIC DNA]</scope>
    <source>
        <strain evidence="2">CGMCC 1.12766</strain>
    </source>
</reference>
<evidence type="ECO:0000313" key="1">
    <source>
        <dbReference type="EMBL" id="GGH04840.1"/>
    </source>
</evidence>
<dbReference type="EMBL" id="BMFS01000010">
    <property type="protein sequence ID" value="GGH04840.1"/>
    <property type="molecule type" value="Genomic_DNA"/>
</dbReference>
<dbReference type="Proteomes" id="UP000648722">
    <property type="component" value="Unassembled WGS sequence"/>
</dbReference>
<sequence>MQSLNLPDDLVHDALERLRSTLEHTFEDMHEDCTQTEKSRAEYETLMRRYWPYLGMTAPHPLWNDQSVPAFELSPEDQEIQTQIDEANANEGPIRLWSARTYRREIIIAREDVQLRARSEREALEIIRDGEVLAATNFEVSNTLETELTEISMLCEA</sequence>
<name>A0ABQ1XW06_9PROT</name>
<organism evidence="1 2">
    <name type="scientific">Glycocaulis albus</name>
    <dbReference type="NCBI Taxonomy" id="1382801"/>
    <lineage>
        <taxon>Bacteria</taxon>
        <taxon>Pseudomonadati</taxon>
        <taxon>Pseudomonadota</taxon>
        <taxon>Alphaproteobacteria</taxon>
        <taxon>Maricaulales</taxon>
        <taxon>Maricaulaceae</taxon>
        <taxon>Glycocaulis</taxon>
    </lineage>
</organism>
<dbReference type="RefSeq" id="WP_188452608.1">
    <property type="nucleotide sequence ID" value="NZ_BMFS01000010.1"/>
</dbReference>
<keyword evidence="2" id="KW-1185">Reference proteome</keyword>
<comment type="caution">
    <text evidence="1">The sequence shown here is derived from an EMBL/GenBank/DDBJ whole genome shotgun (WGS) entry which is preliminary data.</text>
</comment>
<proteinExistence type="predicted"/>
<gene>
    <name evidence="1" type="ORF">GCM10007420_21650</name>
</gene>
<protein>
    <submittedName>
        <fullName evidence="1">Uncharacterized protein</fullName>
    </submittedName>
</protein>
<evidence type="ECO:0000313" key="2">
    <source>
        <dbReference type="Proteomes" id="UP000648722"/>
    </source>
</evidence>
<accession>A0ABQ1XW06</accession>